<keyword evidence="4" id="KW-1185">Reference proteome</keyword>
<feature type="compositionally biased region" description="Low complexity" evidence="1">
    <location>
        <begin position="37"/>
        <end position="52"/>
    </location>
</feature>
<accession>A0ABM6CFP0</accession>
<gene>
    <name evidence="3" type="ORF">AMC81_PA00079</name>
</gene>
<feature type="chain" id="PRO_5046533178" evidence="2">
    <location>
        <begin position="28"/>
        <end position="243"/>
    </location>
</feature>
<reference evidence="3 4" key="1">
    <citation type="submission" date="2015-11" db="EMBL/GenBank/DDBJ databases">
        <title>The limits of bacterial species coexistence and the symbiotic plasmid transference in sympatric Rhizobium populations.</title>
        <authorList>
            <person name="Perez-Carrascal O.M."/>
            <person name="VanInsberghe D."/>
            <person name="Juarez S."/>
            <person name="Polz M.F."/>
            <person name="Vinuesa P."/>
            <person name="Gonzalez V."/>
        </authorList>
    </citation>
    <scope>NUCLEOTIDE SEQUENCE [LARGE SCALE GENOMIC DNA]</scope>
    <source>
        <strain evidence="3 4">N771</strain>
        <plasmid evidence="3 4">pRphaN771a</plasmid>
    </source>
</reference>
<evidence type="ECO:0000256" key="2">
    <source>
        <dbReference type="SAM" id="SignalP"/>
    </source>
</evidence>
<sequence length="243" mass="25725">MSMRMYSCWSALFFAATVLSSPTTAEAQSSRGIETRGCSNCSSSSGGNSSSGAVRRNNNAAIIGAGVGLLLQGLANAQADDDDGAEDRARYQARMRQAEKDAVASENAATKSDLANPWANKGGKKKPKTDDLATYADKSCADFKVAGSGVSWDYTKISNRCSFPIKVLTCYYDKGEGSKCGTYKAGQWGQSDTIKPYASTAGVSSSKRPGFGVRYIVCNMSAGPYQSCIHPQSLCKTRGICTQ</sequence>
<feature type="region of interest" description="Disordered" evidence="1">
    <location>
        <begin position="27"/>
        <end position="52"/>
    </location>
</feature>
<proteinExistence type="predicted"/>
<dbReference type="Gene3D" id="2.60.40.20">
    <property type="entry name" value="Alpha-amylase inhibitor"/>
    <property type="match status" value="1"/>
</dbReference>
<dbReference type="EMBL" id="CP013569">
    <property type="protein sequence ID" value="ANL87100.1"/>
    <property type="molecule type" value="Genomic_DNA"/>
</dbReference>
<dbReference type="Proteomes" id="UP000078551">
    <property type="component" value="Plasmid pRphaN771a"/>
</dbReference>
<evidence type="ECO:0000313" key="4">
    <source>
        <dbReference type="Proteomes" id="UP000078551"/>
    </source>
</evidence>
<geneLocation type="plasmid" evidence="3 4">
    <name>pRphaN771a</name>
</geneLocation>
<evidence type="ECO:0000313" key="3">
    <source>
        <dbReference type="EMBL" id="ANL87100.1"/>
    </source>
</evidence>
<dbReference type="InterPro" id="IPR036379">
    <property type="entry name" value="A-amylase_inhib_sf"/>
</dbReference>
<feature type="region of interest" description="Disordered" evidence="1">
    <location>
        <begin position="80"/>
        <end position="130"/>
    </location>
</feature>
<dbReference type="RefSeq" id="WP_150129134.1">
    <property type="nucleotide sequence ID" value="NZ_CP013569.1"/>
</dbReference>
<keyword evidence="2" id="KW-0732">Signal</keyword>
<keyword evidence="3" id="KW-0614">Plasmid</keyword>
<feature type="signal peptide" evidence="2">
    <location>
        <begin position="1"/>
        <end position="27"/>
    </location>
</feature>
<evidence type="ECO:0000256" key="1">
    <source>
        <dbReference type="SAM" id="MobiDB-lite"/>
    </source>
</evidence>
<organism evidence="3 4">
    <name type="scientific">Rhizobium phaseoli</name>
    <dbReference type="NCBI Taxonomy" id="396"/>
    <lineage>
        <taxon>Bacteria</taxon>
        <taxon>Pseudomonadati</taxon>
        <taxon>Pseudomonadota</taxon>
        <taxon>Alphaproteobacteria</taxon>
        <taxon>Hyphomicrobiales</taxon>
        <taxon>Rhizobiaceae</taxon>
        <taxon>Rhizobium/Agrobacterium group</taxon>
        <taxon>Rhizobium</taxon>
    </lineage>
</organism>
<protein>
    <submittedName>
        <fullName evidence="3">Uncharacterized protein</fullName>
    </submittedName>
</protein>
<feature type="compositionally biased region" description="Basic and acidic residues" evidence="1">
    <location>
        <begin position="86"/>
        <end position="103"/>
    </location>
</feature>
<name>A0ABM6CFP0_9HYPH</name>